<evidence type="ECO:0000313" key="1">
    <source>
        <dbReference type="EMBL" id="ODQ70979.1"/>
    </source>
</evidence>
<dbReference type="InterPro" id="IPR034660">
    <property type="entry name" value="DinB/YfiT-like"/>
</dbReference>
<dbReference type="Proteomes" id="UP000094385">
    <property type="component" value="Unassembled WGS sequence"/>
</dbReference>
<dbReference type="InterPro" id="IPR018531">
    <property type="entry name" value="DUF1993"/>
</dbReference>
<proteinExistence type="predicted"/>
<dbReference type="Pfam" id="PF09351">
    <property type="entry name" value="DUF1993"/>
    <property type="match status" value="1"/>
</dbReference>
<dbReference type="Gene3D" id="1.20.120.450">
    <property type="entry name" value="dinb family like domain"/>
    <property type="match status" value="1"/>
</dbReference>
<dbReference type="AlphaFoldDB" id="A0A1E3PZU8"/>
<accession>A0A1E3PZU8</accession>
<organism evidence="1 2">
    <name type="scientific">Lipomyces starkeyi NRRL Y-11557</name>
    <dbReference type="NCBI Taxonomy" id="675824"/>
    <lineage>
        <taxon>Eukaryota</taxon>
        <taxon>Fungi</taxon>
        <taxon>Dikarya</taxon>
        <taxon>Ascomycota</taxon>
        <taxon>Saccharomycotina</taxon>
        <taxon>Lipomycetes</taxon>
        <taxon>Lipomycetales</taxon>
        <taxon>Lipomycetaceae</taxon>
        <taxon>Lipomyces</taxon>
    </lineage>
</organism>
<dbReference type="OrthoDB" id="3724345at2759"/>
<gene>
    <name evidence="1" type="ORF">LIPSTDRAFT_74501</name>
</gene>
<name>A0A1E3PZU8_LIPST</name>
<reference evidence="1 2" key="1">
    <citation type="journal article" date="2016" name="Proc. Natl. Acad. Sci. U.S.A.">
        <title>Comparative genomics of biotechnologically important yeasts.</title>
        <authorList>
            <person name="Riley R."/>
            <person name="Haridas S."/>
            <person name="Wolfe K.H."/>
            <person name="Lopes M.R."/>
            <person name="Hittinger C.T."/>
            <person name="Goeker M."/>
            <person name="Salamov A.A."/>
            <person name="Wisecaver J.H."/>
            <person name="Long T.M."/>
            <person name="Calvey C.H."/>
            <person name="Aerts A.L."/>
            <person name="Barry K.W."/>
            <person name="Choi C."/>
            <person name="Clum A."/>
            <person name="Coughlan A.Y."/>
            <person name="Deshpande S."/>
            <person name="Douglass A.P."/>
            <person name="Hanson S.J."/>
            <person name="Klenk H.-P."/>
            <person name="LaButti K.M."/>
            <person name="Lapidus A."/>
            <person name="Lindquist E.A."/>
            <person name="Lipzen A.M."/>
            <person name="Meier-Kolthoff J.P."/>
            <person name="Ohm R.A."/>
            <person name="Otillar R.P."/>
            <person name="Pangilinan J.L."/>
            <person name="Peng Y."/>
            <person name="Rokas A."/>
            <person name="Rosa C.A."/>
            <person name="Scheuner C."/>
            <person name="Sibirny A.A."/>
            <person name="Slot J.C."/>
            <person name="Stielow J.B."/>
            <person name="Sun H."/>
            <person name="Kurtzman C.P."/>
            <person name="Blackwell M."/>
            <person name="Grigoriev I.V."/>
            <person name="Jeffries T.W."/>
        </authorList>
    </citation>
    <scope>NUCLEOTIDE SEQUENCE [LARGE SCALE GENOMIC DNA]</scope>
    <source>
        <strain evidence="1 2">NRRL Y-11557</strain>
    </source>
</reference>
<protein>
    <recommendedName>
        <fullName evidence="3">DUF1993 domain-containing protein</fullName>
    </recommendedName>
</protein>
<dbReference type="PANTHER" id="PTHR36922">
    <property type="entry name" value="BLL2446 PROTEIN"/>
    <property type="match status" value="1"/>
</dbReference>
<evidence type="ECO:0000313" key="2">
    <source>
        <dbReference type="Proteomes" id="UP000094385"/>
    </source>
</evidence>
<dbReference type="SUPFAM" id="SSF109854">
    <property type="entry name" value="DinB/YfiT-like putative metalloenzymes"/>
    <property type="match status" value="1"/>
</dbReference>
<dbReference type="STRING" id="675824.A0A1E3PZU8"/>
<dbReference type="EMBL" id="KV454299">
    <property type="protein sequence ID" value="ODQ70979.1"/>
    <property type="molecule type" value="Genomic_DNA"/>
</dbReference>
<evidence type="ECO:0008006" key="3">
    <source>
        <dbReference type="Google" id="ProtNLM"/>
    </source>
</evidence>
<dbReference type="PANTHER" id="PTHR36922:SF1">
    <property type="entry name" value="DUF1993 DOMAIN-CONTAINING PROTEIN"/>
    <property type="match status" value="1"/>
</dbReference>
<keyword evidence="2" id="KW-1185">Reference proteome</keyword>
<sequence length="172" mass="19304">MPAPLYDFSIPLFIRGLETLSHIIKKGEEYANEMGNPLSEFVEWRLTPDMKPLSFQVFRATDTAKNSIVRIVGAEPVLMEDNETTIEALQARITKTIELLTAADASKFAGKEEAQVVLTLGPREFLMTGQSYITNYAMPNFFFHLNTAYAILRSRGVPIGKVDYLTSFMTEA</sequence>